<feature type="transmembrane region" description="Helical" evidence="1">
    <location>
        <begin position="49"/>
        <end position="75"/>
    </location>
</feature>
<organism evidence="3 4">
    <name type="scientific">Schizopora paradoxa</name>
    <dbReference type="NCBI Taxonomy" id="27342"/>
    <lineage>
        <taxon>Eukaryota</taxon>
        <taxon>Fungi</taxon>
        <taxon>Dikarya</taxon>
        <taxon>Basidiomycota</taxon>
        <taxon>Agaricomycotina</taxon>
        <taxon>Agaricomycetes</taxon>
        <taxon>Hymenochaetales</taxon>
        <taxon>Schizoporaceae</taxon>
        <taxon>Schizopora</taxon>
    </lineage>
</organism>
<dbReference type="PANTHER" id="PTHR40465">
    <property type="entry name" value="CHROMOSOME 1, WHOLE GENOME SHOTGUN SEQUENCE"/>
    <property type="match status" value="1"/>
</dbReference>
<dbReference type="Pfam" id="PF20152">
    <property type="entry name" value="DUF6534"/>
    <property type="match status" value="1"/>
</dbReference>
<name>A0A0H2RMK9_9AGAM</name>
<dbReference type="EMBL" id="KQ085965">
    <property type="protein sequence ID" value="KLO13109.1"/>
    <property type="molecule type" value="Genomic_DNA"/>
</dbReference>
<evidence type="ECO:0000313" key="3">
    <source>
        <dbReference type="EMBL" id="KLO13109.1"/>
    </source>
</evidence>
<evidence type="ECO:0000256" key="1">
    <source>
        <dbReference type="SAM" id="Phobius"/>
    </source>
</evidence>
<sequence length="318" mass="35392">MEPYEPLLAETFGLAYIGAMVSLALYGFTTLQTYLYFSYYPNDNGRLKIFVATLWILETLHIIFVNQFLYIYLIINFGEPLALLRGHWTLRTSVLLNVIIAAFVQIFFTTRIHLLSKNYILSGVLGFFILAHIAFGIETVVRIFERTLFTELRKIKFNSAVPLSISTVVPDVLISASLCYYLKSKKDGTYAASVAELVLLLVLPNSFAYMAVDFCLGKLFANALLATLNTRNYIRGIGSDIVMSDFDAAKIESGIGGQDFTSNSHRGSSLQVRISRIPEGGFSESQRSDKSGPIFLDVSGALNSKDLKERPASAHFIV</sequence>
<dbReference type="Proteomes" id="UP000053477">
    <property type="component" value="Unassembled WGS sequence"/>
</dbReference>
<dbReference type="AlphaFoldDB" id="A0A0H2RMK9"/>
<reference evidence="3 4" key="1">
    <citation type="submission" date="2015-04" db="EMBL/GenBank/DDBJ databases">
        <title>Complete genome sequence of Schizopora paradoxa KUC8140, a cosmopolitan wood degrader in East Asia.</title>
        <authorList>
            <consortium name="DOE Joint Genome Institute"/>
            <person name="Min B."/>
            <person name="Park H."/>
            <person name="Jang Y."/>
            <person name="Kim J.-J."/>
            <person name="Kim K.H."/>
            <person name="Pangilinan J."/>
            <person name="Lipzen A."/>
            <person name="Riley R."/>
            <person name="Grigoriev I.V."/>
            <person name="Spatafora J.W."/>
            <person name="Choi I.-G."/>
        </authorList>
    </citation>
    <scope>NUCLEOTIDE SEQUENCE [LARGE SCALE GENOMIC DNA]</scope>
    <source>
        <strain evidence="3 4">KUC8140</strain>
    </source>
</reference>
<proteinExistence type="predicted"/>
<feature type="domain" description="DUF6534" evidence="2">
    <location>
        <begin position="168"/>
        <end position="233"/>
    </location>
</feature>
<dbReference type="InterPro" id="IPR045339">
    <property type="entry name" value="DUF6534"/>
</dbReference>
<feature type="transmembrane region" description="Helical" evidence="1">
    <location>
        <begin position="161"/>
        <end position="182"/>
    </location>
</feature>
<feature type="transmembrane region" description="Helical" evidence="1">
    <location>
        <begin position="194"/>
        <end position="212"/>
    </location>
</feature>
<keyword evidence="1" id="KW-0812">Transmembrane</keyword>
<evidence type="ECO:0000259" key="2">
    <source>
        <dbReference type="Pfam" id="PF20152"/>
    </source>
</evidence>
<feature type="transmembrane region" description="Helical" evidence="1">
    <location>
        <begin position="12"/>
        <end position="37"/>
    </location>
</feature>
<dbReference type="InParanoid" id="A0A0H2RMK9"/>
<gene>
    <name evidence="3" type="ORF">SCHPADRAFT_940681</name>
</gene>
<keyword evidence="1" id="KW-0472">Membrane</keyword>
<protein>
    <recommendedName>
        <fullName evidence="2">DUF6534 domain-containing protein</fullName>
    </recommendedName>
</protein>
<dbReference type="PANTHER" id="PTHR40465:SF1">
    <property type="entry name" value="DUF6534 DOMAIN-CONTAINING PROTEIN"/>
    <property type="match status" value="1"/>
</dbReference>
<dbReference type="STRING" id="27342.A0A0H2RMK9"/>
<evidence type="ECO:0000313" key="4">
    <source>
        <dbReference type="Proteomes" id="UP000053477"/>
    </source>
</evidence>
<keyword evidence="4" id="KW-1185">Reference proteome</keyword>
<accession>A0A0H2RMK9</accession>
<feature type="transmembrane region" description="Helical" evidence="1">
    <location>
        <begin position="120"/>
        <end position="141"/>
    </location>
</feature>
<feature type="transmembrane region" description="Helical" evidence="1">
    <location>
        <begin position="87"/>
        <end position="108"/>
    </location>
</feature>
<keyword evidence="1" id="KW-1133">Transmembrane helix</keyword>
<dbReference type="OrthoDB" id="2535105at2759"/>